<evidence type="ECO:0000313" key="1">
    <source>
        <dbReference type="EMBL" id="OGG42977.1"/>
    </source>
</evidence>
<dbReference type="AlphaFoldDB" id="A0A1F6C2G4"/>
<sequence length="458" mass="51303">MGLLVDFFDDLQRTRGNRDPELALEIKSILAVARDGAPDKDVPRIPSKVCRDALSLPELSTLAYILGPEGKNTRIKHILSGTSGNISFISRFPGNVRMMIPVIERLKQEEKVPGVFAITDSQAEEELAKKYPHAQDVTPPLPFPQIFHSFVAGHPKVLVLDTASGDNLSIAMEASFLSYNRPRIVLAHDAHASTERIHRLIENWDLPPVDRVCAIDEWQKTRLEQMFPQLRGRVTVTGQPMFDVRTDPLFIADRKRKIRPQLGITDKDFFLTYTLMAETFNGETEGIAEALAKMKPEFREKLVVAVRRHPMPRRDPLSYDEHVRFFTDRGIRVVHTMDGPTKLPTDDTVAACDGVVNTLSTEGFLATCSGLPAIHIVDDRFGITHRKDIILDVPASEYGAAIKLNRTGYLTNVMETIMTPDSPVARDLATNMKRFYPQDGQKTNRVAAVLLEEMGKAV</sequence>
<evidence type="ECO:0008006" key="3">
    <source>
        <dbReference type="Google" id="ProtNLM"/>
    </source>
</evidence>
<comment type="caution">
    <text evidence="1">The sequence shown here is derived from an EMBL/GenBank/DDBJ whole genome shotgun (WGS) entry which is preliminary data.</text>
</comment>
<gene>
    <name evidence="1" type="ORF">A2841_00275</name>
</gene>
<dbReference type="EMBL" id="MFKP01000060">
    <property type="protein sequence ID" value="OGG42977.1"/>
    <property type="molecule type" value="Genomic_DNA"/>
</dbReference>
<dbReference type="Proteomes" id="UP000178249">
    <property type="component" value="Unassembled WGS sequence"/>
</dbReference>
<evidence type="ECO:0000313" key="2">
    <source>
        <dbReference type="Proteomes" id="UP000178249"/>
    </source>
</evidence>
<protein>
    <recommendedName>
        <fullName evidence="3">UDP-N-acetylglucosamine 2-epimerase domain-containing protein</fullName>
    </recommendedName>
</protein>
<reference evidence="1 2" key="1">
    <citation type="journal article" date="2016" name="Nat. Commun.">
        <title>Thousands of microbial genomes shed light on interconnected biogeochemical processes in an aquifer system.</title>
        <authorList>
            <person name="Anantharaman K."/>
            <person name="Brown C.T."/>
            <person name="Hug L.A."/>
            <person name="Sharon I."/>
            <person name="Castelle C.J."/>
            <person name="Probst A.J."/>
            <person name="Thomas B.C."/>
            <person name="Singh A."/>
            <person name="Wilkins M.J."/>
            <person name="Karaoz U."/>
            <person name="Brodie E.L."/>
            <person name="Williams K.H."/>
            <person name="Hubbard S.S."/>
            <person name="Banfield J.F."/>
        </authorList>
    </citation>
    <scope>NUCLEOTIDE SEQUENCE [LARGE SCALE GENOMIC DNA]</scope>
</reference>
<accession>A0A1F6C2G4</accession>
<organism evidence="1 2">
    <name type="scientific">Candidatus Kaiserbacteria bacterium RIFCSPHIGHO2_01_FULL_48_10</name>
    <dbReference type="NCBI Taxonomy" id="1798476"/>
    <lineage>
        <taxon>Bacteria</taxon>
        <taxon>Candidatus Kaiseribacteriota</taxon>
    </lineage>
</organism>
<dbReference type="SUPFAM" id="SSF53756">
    <property type="entry name" value="UDP-Glycosyltransferase/glycogen phosphorylase"/>
    <property type="match status" value="1"/>
</dbReference>
<name>A0A1F6C2G4_9BACT</name>
<proteinExistence type="predicted"/>